<feature type="signal peptide" evidence="5">
    <location>
        <begin position="1"/>
        <end position="22"/>
    </location>
</feature>
<keyword evidence="1" id="KW-0800">Toxin</keyword>
<gene>
    <name evidence="6" type="ORF">CDD82_356</name>
</gene>
<dbReference type="GO" id="GO:0090729">
    <property type="term" value="F:toxin activity"/>
    <property type="evidence" value="ECO:0007669"/>
    <property type="project" value="UniProtKB-KW"/>
</dbReference>
<evidence type="ECO:0000256" key="5">
    <source>
        <dbReference type="SAM" id="SignalP"/>
    </source>
</evidence>
<keyword evidence="2 5" id="KW-0732">Signal</keyword>
<evidence type="ECO:0000256" key="1">
    <source>
        <dbReference type="ARBA" id="ARBA00022656"/>
    </source>
</evidence>
<dbReference type="SUPFAM" id="SSF56399">
    <property type="entry name" value="ADP-ribosylation"/>
    <property type="match status" value="1"/>
</dbReference>
<protein>
    <submittedName>
        <fullName evidence="6">Putative enterotoxin</fullName>
    </submittedName>
</protein>
<comment type="caution">
    <text evidence="6">The sequence shown here is derived from an EMBL/GenBank/DDBJ whole genome shotgun (WGS) entry which is preliminary data.</text>
</comment>
<evidence type="ECO:0000256" key="4">
    <source>
        <dbReference type="ARBA" id="ARBA00023157"/>
    </source>
</evidence>
<keyword evidence="7" id="KW-1185">Reference proteome</keyword>
<name>A0A2C5ZNM3_9HYPO</name>
<evidence type="ECO:0000313" key="7">
    <source>
        <dbReference type="Proteomes" id="UP000224854"/>
    </source>
</evidence>
<accession>A0A2C5ZNM3</accession>
<evidence type="ECO:0000256" key="3">
    <source>
        <dbReference type="ARBA" id="ARBA00023026"/>
    </source>
</evidence>
<organism evidence="6 7">
    <name type="scientific">Ophiocordyceps australis</name>
    <dbReference type="NCBI Taxonomy" id="1399860"/>
    <lineage>
        <taxon>Eukaryota</taxon>
        <taxon>Fungi</taxon>
        <taxon>Dikarya</taxon>
        <taxon>Ascomycota</taxon>
        <taxon>Pezizomycotina</taxon>
        <taxon>Sordariomycetes</taxon>
        <taxon>Hypocreomycetidae</taxon>
        <taxon>Hypocreales</taxon>
        <taxon>Ophiocordycipitaceae</taxon>
        <taxon>Ophiocordyceps</taxon>
    </lineage>
</organism>
<sequence>MTSTWNFMHIVLVLLLASCTQAAEDQPPILPDRRQYIGYYVTDITPSAFRTMERIKAPCKLNEAKVDLSLWRHAYSDKFSSYNLATCPYVFLVASAQQALVSAKSIINRSYIYSVHLDERSIDVRATFDPYYERFEDRWAILGDLLFRQVESWRYVEHGQYSNLVFNQDFDWQTYQRTKAYGAAPQFAGFPKTHLALSKQPWNQTICLFDSVTSEPPEQETCRPDTPYTTEFQELPLGILARLRDNQMQPRDCPHLLSFLNFYLPGLKSRTEKFTGKLLYLFHAIFVSYQVIRC</sequence>
<evidence type="ECO:0000256" key="2">
    <source>
        <dbReference type="ARBA" id="ARBA00022729"/>
    </source>
</evidence>
<keyword evidence="4" id="KW-1015">Disulfide bond</keyword>
<proteinExistence type="predicted"/>
<dbReference type="InterPro" id="IPR001144">
    <property type="entry name" value="Enterotoxin_A"/>
</dbReference>
<reference evidence="6 7" key="1">
    <citation type="submission" date="2017-06" db="EMBL/GenBank/DDBJ databases">
        <title>Ant-infecting Ophiocordyceps genomes reveal a high diversity of potential behavioral manipulation genes and a possible major role for enterotoxins.</title>
        <authorList>
            <person name="De Bekker C."/>
            <person name="Evans H.C."/>
            <person name="Brachmann A."/>
            <person name="Hughes D.P."/>
        </authorList>
    </citation>
    <scope>NUCLEOTIDE SEQUENCE [LARGE SCALE GENOMIC DNA]</scope>
    <source>
        <strain evidence="6 7">1348a</strain>
    </source>
</reference>
<dbReference type="Gene3D" id="3.90.210.10">
    <property type="entry name" value="Heat-Labile Enterotoxin, subunit A"/>
    <property type="match status" value="1"/>
</dbReference>
<evidence type="ECO:0000313" key="6">
    <source>
        <dbReference type="EMBL" id="PHH81606.1"/>
    </source>
</evidence>
<dbReference type="AlphaFoldDB" id="A0A2C5ZNM3"/>
<feature type="chain" id="PRO_5012248373" evidence="5">
    <location>
        <begin position="23"/>
        <end position="294"/>
    </location>
</feature>
<dbReference type="Pfam" id="PF01375">
    <property type="entry name" value="Enterotoxin_a"/>
    <property type="match status" value="1"/>
</dbReference>
<dbReference type="EMBL" id="NJEU01000108">
    <property type="protein sequence ID" value="PHH81606.1"/>
    <property type="molecule type" value="Genomic_DNA"/>
</dbReference>
<dbReference type="Proteomes" id="UP000224854">
    <property type="component" value="Unassembled WGS sequence"/>
</dbReference>
<keyword evidence="3" id="KW-0843">Virulence</keyword>